<sequence length="167" mass="19545">MEILSRIGSVLGNPIYSDECTTRVDKISFARVLNEMDITVPLPLVIKVQDTAMRNFEQEVWYDWVPEYCEECLQLGHDYALRYEKTVHEPKAKQKTQKVPEPEDKQHAQHVKKIPNKYPVMEWKAKPDNALIILEDKGEKQQDGVKKRRFNFYELSANITTTRGYMA</sequence>
<feature type="region of interest" description="Disordered" evidence="1">
    <location>
        <begin position="90"/>
        <end position="111"/>
    </location>
</feature>
<dbReference type="PANTHER" id="PTHR33233">
    <property type="entry name" value="ENDONUCLEASE/EXONUCLEASE/PHOSPHATASE"/>
    <property type="match status" value="1"/>
</dbReference>
<dbReference type="PANTHER" id="PTHR33233:SF17">
    <property type="entry name" value="DUF4283 DOMAIN-CONTAINING PROTEIN"/>
    <property type="match status" value="1"/>
</dbReference>
<feature type="compositionally biased region" description="Basic and acidic residues" evidence="1">
    <location>
        <begin position="90"/>
        <end position="107"/>
    </location>
</feature>
<evidence type="ECO:0000256" key="1">
    <source>
        <dbReference type="SAM" id="MobiDB-lite"/>
    </source>
</evidence>
<dbReference type="AlphaFoldDB" id="A0A1S3X8W0"/>
<dbReference type="OrthoDB" id="1751950at2759"/>
<gene>
    <name evidence="2" type="primary">LOC107762588</name>
</gene>
<evidence type="ECO:0000313" key="2">
    <source>
        <dbReference type="RefSeq" id="XP_016436445.1"/>
    </source>
</evidence>
<organism evidence="2">
    <name type="scientific">Nicotiana tabacum</name>
    <name type="common">Common tobacco</name>
    <dbReference type="NCBI Taxonomy" id="4097"/>
    <lineage>
        <taxon>Eukaryota</taxon>
        <taxon>Viridiplantae</taxon>
        <taxon>Streptophyta</taxon>
        <taxon>Embryophyta</taxon>
        <taxon>Tracheophyta</taxon>
        <taxon>Spermatophyta</taxon>
        <taxon>Magnoliopsida</taxon>
        <taxon>eudicotyledons</taxon>
        <taxon>Gunneridae</taxon>
        <taxon>Pentapetalae</taxon>
        <taxon>asterids</taxon>
        <taxon>lamiids</taxon>
        <taxon>Solanales</taxon>
        <taxon>Solanaceae</taxon>
        <taxon>Nicotianoideae</taxon>
        <taxon>Nicotianeae</taxon>
        <taxon>Nicotiana</taxon>
    </lineage>
</organism>
<name>A0A1S3X8W0_TOBAC</name>
<reference evidence="2" key="1">
    <citation type="submission" date="2025-08" db="UniProtKB">
        <authorList>
            <consortium name="RefSeq"/>
        </authorList>
    </citation>
    <scope>IDENTIFICATION</scope>
</reference>
<dbReference type="KEGG" id="nta:107762588"/>
<proteinExistence type="predicted"/>
<dbReference type="RefSeq" id="XP_016436445.1">
    <property type="nucleotide sequence ID" value="XM_016580959.1"/>
</dbReference>
<dbReference type="PaxDb" id="4097-A0A1S3X8W0"/>
<protein>
    <submittedName>
        <fullName evidence="2">Uncharacterized protein</fullName>
    </submittedName>
</protein>
<accession>A0A1S3X8W0</accession>